<dbReference type="EMBL" id="OC919448">
    <property type="protein sequence ID" value="CAD7651361.1"/>
    <property type="molecule type" value="Genomic_DNA"/>
</dbReference>
<keyword evidence="5" id="KW-0732">Signal</keyword>
<dbReference type="InterPro" id="IPR009003">
    <property type="entry name" value="Peptidase_S1_PA"/>
</dbReference>
<organism evidence="7">
    <name type="scientific">Oppiella nova</name>
    <dbReference type="NCBI Taxonomy" id="334625"/>
    <lineage>
        <taxon>Eukaryota</taxon>
        <taxon>Metazoa</taxon>
        <taxon>Ecdysozoa</taxon>
        <taxon>Arthropoda</taxon>
        <taxon>Chelicerata</taxon>
        <taxon>Arachnida</taxon>
        <taxon>Acari</taxon>
        <taxon>Acariformes</taxon>
        <taxon>Sarcoptiformes</taxon>
        <taxon>Oribatida</taxon>
        <taxon>Brachypylina</taxon>
        <taxon>Oppioidea</taxon>
        <taxon>Oppiidae</taxon>
        <taxon>Oppiella</taxon>
    </lineage>
</organism>
<dbReference type="InterPro" id="IPR050430">
    <property type="entry name" value="Peptidase_S1"/>
</dbReference>
<evidence type="ECO:0000313" key="8">
    <source>
        <dbReference type="Proteomes" id="UP000728032"/>
    </source>
</evidence>
<evidence type="ECO:0000256" key="4">
    <source>
        <dbReference type="ARBA" id="ARBA00023157"/>
    </source>
</evidence>
<dbReference type="Gene3D" id="2.40.10.10">
    <property type="entry name" value="Trypsin-like serine proteases"/>
    <property type="match status" value="1"/>
</dbReference>
<evidence type="ECO:0000256" key="5">
    <source>
        <dbReference type="SAM" id="SignalP"/>
    </source>
</evidence>
<evidence type="ECO:0000256" key="3">
    <source>
        <dbReference type="ARBA" id="ARBA00022825"/>
    </source>
</evidence>
<dbReference type="EMBL" id="CAJPVJ010004623">
    <property type="protein sequence ID" value="CAG2168783.1"/>
    <property type="molecule type" value="Genomic_DNA"/>
</dbReference>
<keyword evidence="2" id="KW-0378">Hydrolase</keyword>
<dbReference type="InterPro" id="IPR043504">
    <property type="entry name" value="Peptidase_S1_PA_chymotrypsin"/>
</dbReference>
<dbReference type="GO" id="GO:0006508">
    <property type="term" value="P:proteolysis"/>
    <property type="evidence" value="ECO:0007669"/>
    <property type="project" value="UniProtKB-KW"/>
</dbReference>
<keyword evidence="3" id="KW-0720">Serine protease</keyword>
<dbReference type="OrthoDB" id="6485138at2759"/>
<keyword evidence="1" id="KW-0645">Protease</keyword>
<dbReference type="GO" id="GO:0004252">
    <property type="term" value="F:serine-type endopeptidase activity"/>
    <property type="evidence" value="ECO:0007669"/>
    <property type="project" value="InterPro"/>
</dbReference>
<name>A0A7R9M0U5_9ACAR</name>
<accession>A0A7R9M0U5</accession>
<gene>
    <name evidence="7" type="ORF">ONB1V03_LOCUS8267</name>
</gene>
<dbReference type="Proteomes" id="UP000728032">
    <property type="component" value="Unassembled WGS sequence"/>
</dbReference>
<evidence type="ECO:0000259" key="6">
    <source>
        <dbReference type="PROSITE" id="PS50240"/>
    </source>
</evidence>
<dbReference type="AlphaFoldDB" id="A0A7R9M0U5"/>
<evidence type="ECO:0000313" key="7">
    <source>
        <dbReference type="EMBL" id="CAD7651361.1"/>
    </source>
</evidence>
<dbReference type="Pfam" id="PF00089">
    <property type="entry name" value="Trypsin"/>
    <property type="match status" value="1"/>
</dbReference>
<reference evidence="7" key="1">
    <citation type="submission" date="2020-11" db="EMBL/GenBank/DDBJ databases">
        <authorList>
            <person name="Tran Van P."/>
        </authorList>
    </citation>
    <scope>NUCLEOTIDE SEQUENCE</scope>
</reference>
<dbReference type="SMART" id="SM00020">
    <property type="entry name" value="Tryp_SPc"/>
    <property type="match status" value="1"/>
</dbReference>
<feature type="chain" id="PRO_5035680284" description="Peptidase S1 domain-containing protein" evidence="5">
    <location>
        <begin position="18"/>
        <end position="260"/>
    </location>
</feature>
<dbReference type="InterPro" id="IPR001254">
    <property type="entry name" value="Trypsin_dom"/>
</dbReference>
<keyword evidence="4" id="KW-1015">Disulfide bond</keyword>
<dbReference type="PANTHER" id="PTHR24276">
    <property type="entry name" value="POLYSERASE-RELATED"/>
    <property type="match status" value="1"/>
</dbReference>
<protein>
    <recommendedName>
        <fullName evidence="6">Peptidase S1 domain-containing protein</fullName>
    </recommendedName>
</protein>
<dbReference type="PROSITE" id="PS50240">
    <property type="entry name" value="TRYPSIN_DOM"/>
    <property type="match status" value="1"/>
</dbReference>
<keyword evidence="8" id="KW-1185">Reference proteome</keyword>
<dbReference type="InterPro" id="IPR033116">
    <property type="entry name" value="TRYPSIN_SER"/>
</dbReference>
<proteinExistence type="predicted"/>
<dbReference type="PROSITE" id="PS00135">
    <property type="entry name" value="TRYPSIN_SER"/>
    <property type="match status" value="1"/>
</dbReference>
<dbReference type="PANTHER" id="PTHR24276:SF91">
    <property type="entry name" value="AT26814P-RELATED"/>
    <property type="match status" value="1"/>
</dbReference>
<sequence length="260" mass="28127">MKYLALILVLTLWLAEANVEKLNVSVHRHSGGRIVGGVDATADQAPFQVALQYLGFLVGLTYAVVHWLAPNPYLTASQLRVQYGGLDRTNLAYTNLVQQIYQHSQYNIPAKYDYDYTVLRLQDKIQTSATIKTIELVDATPAAGSKAQLTGWGRTVGSDPNSSPAKLQYAEFTLITREECQRRSNNVFTDPPTVTTQMICAENKAASGCKGDSGGPLVVGGKLAGIVSWGAGTCPPDTTVYPTAYADVGAQRAWLQSNIV</sequence>
<feature type="domain" description="Peptidase S1" evidence="6">
    <location>
        <begin position="34"/>
        <end position="260"/>
    </location>
</feature>
<evidence type="ECO:0000256" key="1">
    <source>
        <dbReference type="ARBA" id="ARBA00022670"/>
    </source>
</evidence>
<dbReference type="FunFam" id="2.40.10.10:FF:000036">
    <property type="entry name" value="Trypsin beta"/>
    <property type="match status" value="1"/>
</dbReference>
<feature type="signal peptide" evidence="5">
    <location>
        <begin position="1"/>
        <end position="17"/>
    </location>
</feature>
<dbReference type="SUPFAM" id="SSF50494">
    <property type="entry name" value="Trypsin-like serine proteases"/>
    <property type="match status" value="1"/>
</dbReference>
<dbReference type="CDD" id="cd00190">
    <property type="entry name" value="Tryp_SPc"/>
    <property type="match status" value="1"/>
</dbReference>
<evidence type="ECO:0000256" key="2">
    <source>
        <dbReference type="ARBA" id="ARBA00022801"/>
    </source>
</evidence>